<comment type="caution">
    <text evidence="6">The sequence shown here is derived from an EMBL/GenBank/DDBJ whole genome shotgun (WGS) entry which is preliminary data.</text>
</comment>
<comment type="similarity">
    <text evidence="1">Belongs to the adenylate kinase family.</text>
</comment>
<reference evidence="6" key="1">
    <citation type="submission" date="2021-12" db="EMBL/GenBank/DDBJ databases">
        <title>Prjna785345.</title>
        <authorList>
            <person name="Rujirawat T."/>
            <person name="Krajaejun T."/>
        </authorList>
    </citation>
    <scope>NUCLEOTIDE SEQUENCE</scope>
    <source>
        <strain evidence="6">Pi057C3</strain>
    </source>
</reference>
<dbReference type="Pfam" id="PF00406">
    <property type="entry name" value="ADK"/>
    <property type="match status" value="2"/>
</dbReference>
<keyword evidence="4" id="KW-0418">Kinase</keyword>
<evidence type="ECO:0000256" key="4">
    <source>
        <dbReference type="ARBA" id="ARBA00022777"/>
    </source>
</evidence>
<keyword evidence="7" id="KW-1185">Reference proteome</keyword>
<evidence type="ECO:0000313" key="7">
    <source>
        <dbReference type="Proteomes" id="UP001209570"/>
    </source>
</evidence>
<feature type="region of interest" description="Disordered" evidence="5">
    <location>
        <begin position="911"/>
        <end position="941"/>
    </location>
</feature>
<dbReference type="Proteomes" id="UP001209570">
    <property type="component" value="Unassembled WGS sequence"/>
</dbReference>
<evidence type="ECO:0000256" key="1">
    <source>
        <dbReference type="ARBA" id="ARBA00007220"/>
    </source>
</evidence>
<dbReference type="SUPFAM" id="SSF57774">
    <property type="entry name" value="Microbial and mitochondrial ADK, insert 'zinc finger' domain"/>
    <property type="match status" value="2"/>
</dbReference>
<organism evidence="6 7">
    <name type="scientific">Pythium insidiosum</name>
    <name type="common">Pythiosis disease agent</name>
    <dbReference type="NCBI Taxonomy" id="114742"/>
    <lineage>
        <taxon>Eukaryota</taxon>
        <taxon>Sar</taxon>
        <taxon>Stramenopiles</taxon>
        <taxon>Oomycota</taxon>
        <taxon>Peronosporomycetes</taxon>
        <taxon>Pythiales</taxon>
        <taxon>Pythiaceae</taxon>
        <taxon>Pythium</taxon>
    </lineage>
</organism>
<dbReference type="PROSITE" id="PS00113">
    <property type="entry name" value="ADENYLATE_KINASE"/>
    <property type="match status" value="2"/>
</dbReference>
<sequence>MTFAVRPCKDADQERVDALRWPEATDRRRIFGITHTGALIETARTTLCVVDQASDAIVAFAALDDQVPPALGKWPETGDYLKKKLLFGRPGGCVLLAAFNQDPAAPHAHVVAELLHYLFAQFPDIGGVVLPVPVGAELESLGLLHQAFSCVDAVAVSSGALFRFYRALRVEYSPAVIVRPAVVPGDVRALQALVERQQMEWRLADGASYSAWYQASALVPTLSANDQHSQSFVAQALGTKEPRALLACTDSFAPDKAAEYATLFSELYRQRSGAASASLAPRILVCGPTGAGKGTQCERLVDEFHVVHVSTGNMLRWHIEQGTALGLQAQHYLEAGDLVPDELMTDMVLKRLSDDDCQTRGFVLDGFPRTEKQARVLAAQPIHLQPHVVFVLSLEDDDVVARLGGRRVDPETGAEYHVDSCPPPTSVAGRVERRREDREDQVRRRLAAFRASVDAVLQVFMKTAALVYVDAARPADAVARKIHSSVYATLKLRRPCRVSRPPRLVISGPPAGGKGTQCEWIVRAFHVVHLSTGDMLRAEIAAQSALGLQAKRFMDAGELVPDELIVDVVLARLQQRDCRQQGWLLDGFPRTRAQAEALLAKGIVPDALLTLEVPDDEIVRRISGRVLDPETGRTYHRTFNPPPPEVEARVVQRSDDTEETVRVRLETFHAHSEQVRAALASRCEVAVADGTRAVDAIASDFFATIERCLLRNNCVAITMFATDPDHEARAPQFLASVFQAYPDKDCLLLALPERGTRPAITAGFRAVRVDPSVSTIARLKTRRASVDGLTGQQQQQQQPPPPPQPVVSATAERSGRRHSSVTRAAAAVAASAAAPRRRQVVLYAFHRDEVPFLSFSGGEQLATDEFDADNLPDVERQDVRDAEELVVVKGLGVKGLTRALHLWTSRAWHSLVGGGNAKPRKSVSPVSSPRTTQTSSKKSGV</sequence>
<evidence type="ECO:0000313" key="6">
    <source>
        <dbReference type="EMBL" id="KAJ0399727.1"/>
    </source>
</evidence>
<dbReference type="NCBIfam" id="TIGR01351">
    <property type="entry name" value="adk"/>
    <property type="match status" value="2"/>
</dbReference>
<name>A0AAD5Q5T8_PYTIN</name>
<evidence type="ECO:0000256" key="2">
    <source>
        <dbReference type="ARBA" id="ARBA00022679"/>
    </source>
</evidence>
<dbReference type="PRINTS" id="PR00094">
    <property type="entry name" value="ADENYLTKNASE"/>
</dbReference>
<evidence type="ECO:0000256" key="3">
    <source>
        <dbReference type="ARBA" id="ARBA00022741"/>
    </source>
</evidence>
<feature type="compositionally biased region" description="Low complexity" evidence="5">
    <location>
        <begin position="922"/>
        <end position="941"/>
    </location>
</feature>
<feature type="region of interest" description="Disordered" evidence="5">
    <location>
        <begin position="784"/>
        <end position="818"/>
    </location>
</feature>
<evidence type="ECO:0000256" key="5">
    <source>
        <dbReference type="SAM" id="MobiDB-lite"/>
    </source>
</evidence>
<dbReference type="InterPro" id="IPR036193">
    <property type="entry name" value="ADK_active_lid_dom_sf"/>
</dbReference>
<dbReference type="Gene3D" id="3.40.50.300">
    <property type="entry name" value="P-loop containing nucleotide triphosphate hydrolases"/>
    <property type="match status" value="2"/>
</dbReference>
<dbReference type="InterPro" id="IPR027417">
    <property type="entry name" value="P-loop_NTPase"/>
</dbReference>
<keyword evidence="3" id="KW-0547">Nucleotide-binding</keyword>
<protein>
    <recommendedName>
        <fullName evidence="8">Adenylate kinase</fullName>
    </recommendedName>
</protein>
<dbReference type="SUPFAM" id="SSF52540">
    <property type="entry name" value="P-loop containing nucleoside triphosphate hydrolases"/>
    <property type="match status" value="2"/>
</dbReference>
<feature type="region of interest" description="Disordered" evidence="5">
    <location>
        <begin position="411"/>
        <end position="436"/>
    </location>
</feature>
<gene>
    <name evidence="6" type="ORF">P43SY_009308</name>
</gene>
<dbReference type="PANTHER" id="PTHR23359">
    <property type="entry name" value="NUCLEOTIDE KINASE"/>
    <property type="match status" value="1"/>
</dbReference>
<dbReference type="HAMAP" id="MF_00235">
    <property type="entry name" value="Adenylate_kinase_Adk"/>
    <property type="match status" value="2"/>
</dbReference>
<proteinExistence type="inferred from homology"/>
<dbReference type="InterPro" id="IPR033690">
    <property type="entry name" value="Adenylat_kinase_CS"/>
</dbReference>
<accession>A0AAD5Q5T8</accession>
<dbReference type="CDD" id="cd01428">
    <property type="entry name" value="ADK"/>
    <property type="match status" value="2"/>
</dbReference>
<dbReference type="GO" id="GO:0005524">
    <property type="term" value="F:ATP binding"/>
    <property type="evidence" value="ECO:0007669"/>
    <property type="project" value="InterPro"/>
</dbReference>
<keyword evidence="2" id="KW-0808">Transferase</keyword>
<dbReference type="EMBL" id="JAKCXM010000173">
    <property type="protein sequence ID" value="KAJ0399727.1"/>
    <property type="molecule type" value="Genomic_DNA"/>
</dbReference>
<dbReference type="AlphaFoldDB" id="A0AAD5Q5T8"/>
<dbReference type="InterPro" id="IPR006259">
    <property type="entry name" value="Adenyl_kin_sub"/>
</dbReference>
<dbReference type="InterPro" id="IPR000850">
    <property type="entry name" value="Adenylat/UMP-CMP_kin"/>
</dbReference>
<dbReference type="GO" id="GO:0004017">
    <property type="term" value="F:AMP kinase activity"/>
    <property type="evidence" value="ECO:0007669"/>
    <property type="project" value="InterPro"/>
</dbReference>
<evidence type="ECO:0008006" key="8">
    <source>
        <dbReference type="Google" id="ProtNLM"/>
    </source>
</evidence>